<dbReference type="Proteomes" id="UP000675881">
    <property type="component" value="Chromosome 6"/>
</dbReference>
<accession>A0A7R8D2B4</accession>
<evidence type="ECO:0000313" key="2">
    <source>
        <dbReference type="Proteomes" id="UP000675881"/>
    </source>
</evidence>
<dbReference type="EMBL" id="HG994585">
    <property type="protein sequence ID" value="CAF2973652.1"/>
    <property type="molecule type" value="Genomic_DNA"/>
</dbReference>
<gene>
    <name evidence="1" type="ORF">LSAA_12218</name>
</gene>
<organism evidence="1 2">
    <name type="scientific">Lepeophtheirus salmonis</name>
    <name type="common">Salmon louse</name>
    <name type="synonym">Caligus salmonis</name>
    <dbReference type="NCBI Taxonomy" id="72036"/>
    <lineage>
        <taxon>Eukaryota</taxon>
        <taxon>Metazoa</taxon>
        <taxon>Ecdysozoa</taxon>
        <taxon>Arthropoda</taxon>
        <taxon>Crustacea</taxon>
        <taxon>Multicrustacea</taxon>
        <taxon>Hexanauplia</taxon>
        <taxon>Copepoda</taxon>
        <taxon>Siphonostomatoida</taxon>
        <taxon>Caligidae</taxon>
        <taxon>Lepeophtheirus</taxon>
    </lineage>
</organism>
<protein>
    <submittedName>
        <fullName evidence="1">(salmon louse) hypothetical protein</fullName>
    </submittedName>
</protein>
<keyword evidence="2" id="KW-1185">Reference proteome</keyword>
<proteinExistence type="predicted"/>
<dbReference type="OrthoDB" id="10595848at2759"/>
<name>A0A7R8D2B4_LEPSM</name>
<evidence type="ECO:0000313" key="1">
    <source>
        <dbReference type="EMBL" id="CAF2973652.1"/>
    </source>
</evidence>
<reference evidence="1" key="1">
    <citation type="submission" date="2021-02" db="EMBL/GenBank/DDBJ databases">
        <authorList>
            <person name="Bekaert M."/>
        </authorList>
    </citation>
    <scope>NUCLEOTIDE SEQUENCE</scope>
    <source>
        <strain evidence="1">IoA-00</strain>
    </source>
</reference>
<dbReference type="AlphaFoldDB" id="A0A7R8D2B4"/>
<sequence>MFEFNYALLVSGLLLAAFVEESFEISCYQCGEMTDGRNFLSIENIPECDQDILESQNKHITHCPENDQCCFSLREHFTVSFWGHAATAKVFVRGCCSSLNATYHHLPSSHPPPLVTSTVFRAEILSQTVMNGNIKSRVMFCNTDACNLKKIPWSLPVTHDQNQGSESKDITASSNPCTPLPYHPSRFPRRPLKPKIVNVNRRLGRERRLDTSRRSMGHKTFLFDDSLKKSSDQSLQNVSRLRDQSEDEKPNFCECNCNCPTLICSSSAPQCVYPLFLVLAFLIGCLLFVR</sequence>